<dbReference type="PANTHER" id="PTHR13771">
    <property type="entry name" value="INTERCELLULAR ADHESION MOLECULE"/>
    <property type="match status" value="1"/>
</dbReference>
<evidence type="ECO:0000313" key="4">
    <source>
        <dbReference type="EMBL" id="KAB5530579.1"/>
    </source>
</evidence>
<keyword evidence="2" id="KW-0393">Immunoglobulin domain</keyword>
<dbReference type="PANTHER" id="PTHR13771:SF9">
    <property type="entry name" value="INTERCELLULAR ADHESION MOLECULE 5"/>
    <property type="match status" value="1"/>
</dbReference>
<dbReference type="GO" id="GO:0005178">
    <property type="term" value="F:integrin binding"/>
    <property type="evidence" value="ECO:0007669"/>
    <property type="project" value="InterPro"/>
</dbReference>
<dbReference type="InterPro" id="IPR047012">
    <property type="entry name" value="ICAM_VCAM"/>
</dbReference>
<dbReference type="Proteomes" id="UP000327468">
    <property type="component" value="Chromosome 23"/>
</dbReference>
<dbReference type="Gene3D" id="2.60.40.10">
    <property type="entry name" value="Immunoglobulins"/>
    <property type="match status" value="7"/>
</dbReference>
<protein>
    <recommendedName>
        <fullName evidence="3">Ig-like domain-containing protein</fullName>
    </recommendedName>
</protein>
<dbReference type="PROSITE" id="PS50835">
    <property type="entry name" value="IG_LIKE"/>
    <property type="match status" value="4"/>
</dbReference>
<evidence type="ECO:0000256" key="1">
    <source>
        <dbReference type="ARBA" id="ARBA00023157"/>
    </source>
</evidence>
<reference evidence="4 5" key="1">
    <citation type="submission" date="2019-06" db="EMBL/GenBank/DDBJ databases">
        <title>A chromosome-scale genome assembly of the striped catfish, Pangasianodon hypophthalmus.</title>
        <authorList>
            <person name="Wen M."/>
            <person name="Zahm M."/>
            <person name="Roques C."/>
            <person name="Cabau C."/>
            <person name="Klopp C."/>
            <person name="Donnadieu C."/>
            <person name="Jouanno E."/>
            <person name="Avarre J.-C."/>
            <person name="Campet M."/>
            <person name="Ha T.T.T."/>
            <person name="Dugue R."/>
            <person name="Lampietro C."/>
            <person name="Louis A."/>
            <person name="Herpin A."/>
            <person name="Echchiki A."/>
            <person name="Berthelot C."/>
            <person name="Parey E."/>
            <person name="Roest-Crollius H."/>
            <person name="Braasch I."/>
            <person name="Postlethwait J."/>
            <person name="Bobe J."/>
            <person name="Montfort J."/>
            <person name="Bouchez O."/>
            <person name="Begum T."/>
            <person name="Schartl M."/>
            <person name="Guiguen Y."/>
        </authorList>
    </citation>
    <scope>NUCLEOTIDE SEQUENCE [LARGE SCALE GENOMIC DNA]</scope>
    <source>
        <strain evidence="4 5">Indonesia</strain>
        <tissue evidence="4">Blood</tissue>
    </source>
</reference>
<accession>A0A5N5KJP2</accession>
<evidence type="ECO:0000259" key="3">
    <source>
        <dbReference type="PROSITE" id="PS50835"/>
    </source>
</evidence>
<evidence type="ECO:0000313" key="5">
    <source>
        <dbReference type="Proteomes" id="UP000327468"/>
    </source>
</evidence>
<dbReference type="InterPro" id="IPR007110">
    <property type="entry name" value="Ig-like_dom"/>
</dbReference>
<dbReference type="GO" id="GO:0007155">
    <property type="term" value="P:cell adhesion"/>
    <property type="evidence" value="ECO:0007669"/>
    <property type="project" value="InterPro"/>
</dbReference>
<organism evidence="4 5">
    <name type="scientific">Pangasianodon hypophthalmus</name>
    <name type="common">Striped catfish</name>
    <name type="synonym">Helicophagus hypophthalmus</name>
    <dbReference type="NCBI Taxonomy" id="310915"/>
    <lineage>
        <taxon>Eukaryota</taxon>
        <taxon>Metazoa</taxon>
        <taxon>Chordata</taxon>
        <taxon>Craniata</taxon>
        <taxon>Vertebrata</taxon>
        <taxon>Euteleostomi</taxon>
        <taxon>Actinopterygii</taxon>
        <taxon>Neopterygii</taxon>
        <taxon>Teleostei</taxon>
        <taxon>Ostariophysi</taxon>
        <taxon>Siluriformes</taxon>
        <taxon>Pangasiidae</taxon>
        <taxon>Pangasianodon</taxon>
    </lineage>
</organism>
<dbReference type="Pfam" id="PF13927">
    <property type="entry name" value="Ig_3"/>
    <property type="match status" value="2"/>
</dbReference>
<dbReference type="InterPro" id="IPR013768">
    <property type="entry name" value="ICAM_N"/>
</dbReference>
<dbReference type="InterPro" id="IPR013783">
    <property type="entry name" value="Ig-like_fold"/>
</dbReference>
<feature type="domain" description="Ig-like" evidence="3">
    <location>
        <begin position="51"/>
        <end position="129"/>
    </location>
</feature>
<dbReference type="InterPro" id="IPR036179">
    <property type="entry name" value="Ig-like_dom_sf"/>
</dbReference>
<keyword evidence="5" id="KW-1185">Reference proteome</keyword>
<keyword evidence="1" id="KW-1015">Disulfide bond</keyword>
<dbReference type="Pfam" id="PF03921">
    <property type="entry name" value="ICAM_N"/>
    <property type="match status" value="2"/>
</dbReference>
<feature type="domain" description="Ig-like" evidence="3">
    <location>
        <begin position="336"/>
        <end position="414"/>
    </location>
</feature>
<dbReference type="SUPFAM" id="SSF48726">
    <property type="entry name" value="Immunoglobulin"/>
    <property type="match status" value="6"/>
</dbReference>
<comment type="caution">
    <text evidence="4">The sequence shown here is derived from an EMBL/GenBank/DDBJ whole genome shotgun (WGS) entry which is preliminary data.</text>
</comment>
<dbReference type="EMBL" id="VFJC01000024">
    <property type="protein sequence ID" value="KAB5530579.1"/>
    <property type="molecule type" value="Genomic_DNA"/>
</dbReference>
<dbReference type="AlphaFoldDB" id="A0A5N5KJP2"/>
<feature type="domain" description="Ig-like" evidence="3">
    <location>
        <begin position="223"/>
        <end position="329"/>
    </location>
</feature>
<name>A0A5N5KJP2_PANHP</name>
<evidence type="ECO:0000256" key="2">
    <source>
        <dbReference type="ARBA" id="ARBA00023319"/>
    </source>
</evidence>
<dbReference type="InterPro" id="IPR003599">
    <property type="entry name" value="Ig_sub"/>
</dbReference>
<gene>
    <name evidence="4" type="ORF">PHYPO_G00130960</name>
</gene>
<dbReference type="SMART" id="SM00408">
    <property type="entry name" value="IGc2"/>
    <property type="match status" value="2"/>
</dbReference>
<feature type="domain" description="Ig-like" evidence="3">
    <location>
        <begin position="508"/>
        <end position="614"/>
    </location>
</feature>
<dbReference type="SMART" id="SM00409">
    <property type="entry name" value="IG"/>
    <property type="match status" value="4"/>
</dbReference>
<dbReference type="InterPro" id="IPR003598">
    <property type="entry name" value="Ig_sub2"/>
</dbReference>
<dbReference type="FunFam" id="2.60.40.10:FF:000032">
    <property type="entry name" value="palladin isoform X1"/>
    <property type="match status" value="1"/>
</dbReference>
<proteinExistence type="predicted"/>
<sequence>MKNVSMTVNLTVTPRREDDGVQYQCAAVLNLEKDPLVFPSQPLNVTVHYKPFITEPLDTKVTVSEGEDLMMNCSAQGNPSPQYKWTSPDHTTISDSSIIISSILKEDQGQYTCTAFNNLDQATRNVTVTVTACTDLVVTPASLLVEYGDPAEVNCSIPSKPETDYTLGWESKTSQPVTDTETSVMWKVDSLTNWEEADGLQCFFTVGSTQCQSNVTVTIYKRPDRVTLSSVPDVWVEGDQTELWCEIENVGPGRNLSVRWSRADPKHNNAFTQFSETTFPDLVNEMKNVSMIVNLTVMPRREDDGVQYQCAAVLNLEKDPLVVSSQPLNVTVHYKPIITGPLDTTVTVSEGEDLMMNCSAQGNPSPQYKWTSPDHTTISNSSIIISSILKKDQGQYTCTAFNGLDQATRNVTVTVTACTDLVVTPASLLVEYGDPAEVNCSIPSKPETDYMLGWESKTSQPVTDTETSVMWKVDSLTNWEEADGLQCYFTVGSTMCESNVTVTIYKRPDRVTLSSVPDVWVEGDQTVLWCEIENVGPGRNLSVRWSRADPKHNNAFTQFSETTFPDLVNEMKNVSKTVKLQVTPRREDDGVQYQCAAVLNLEKDPLVVSSQPLTVNVHSGQLPLISVWGVVGLLLVTTVL</sequence>